<dbReference type="EMBL" id="SACK01000007">
    <property type="protein sequence ID" value="RVT99742.1"/>
    <property type="molecule type" value="Genomic_DNA"/>
</dbReference>
<keyword evidence="3" id="KW-1185">Reference proteome</keyword>
<name>A0A437MQ18_9SPHI</name>
<protein>
    <submittedName>
        <fullName evidence="2">XRE family transcriptional regulator</fullName>
    </submittedName>
</protein>
<dbReference type="Pfam" id="PF01381">
    <property type="entry name" value="HTH_3"/>
    <property type="match status" value="1"/>
</dbReference>
<accession>A0A437MQ18</accession>
<evidence type="ECO:0000313" key="3">
    <source>
        <dbReference type="Proteomes" id="UP000282759"/>
    </source>
</evidence>
<dbReference type="CDD" id="cd00093">
    <property type="entry name" value="HTH_XRE"/>
    <property type="match status" value="1"/>
</dbReference>
<dbReference type="AlphaFoldDB" id="A0A437MQ18"/>
<dbReference type="Proteomes" id="UP000282759">
    <property type="component" value="Unassembled WGS sequence"/>
</dbReference>
<comment type="caution">
    <text evidence="2">The sequence shown here is derived from an EMBL/GenBank/DDBJ whole genome shotgun (WGS) entry which is preliminary data.</text>
</comment>
<evidence type="ECO:0000313" key="2">
    <source>
        <dbReference type="EMBL" id="RVT99742.1"/>
    </source>
</evidence>
<dbReference type="InterPro" id="IPR001387">
    <property type="entry name" value="Cro/C1-type_HTH"/>
</dbReference>
<proteinExistence type="predicted"/>
<organism evidence="2 3">
    <name type="scientific">Mucilaginibacter limnophilus</name>
    <dbReference type="NCBI Taxonomy" id="1932778"/>
    <lineage>
        <taxon>Bacteria</taxon>
        <taxon>Pseudomonadati</taxon>
        <taxon>Bacteroidota</taxon>
        <taxon>Sphingobacteriia</taxon>
        <taxon>Sphingobacteriales</taxon>
        <taxon>Sphingobacteriaceae</taxon>
        <taxon>Mucilaginibacter</taxon>
    </lineage>
</organism>
<gene>
    <name evidence="2" type="ORF">EOD41_14960</name>
</gene>
<reference evidence="2 3" key="1">
    <citation type="submission" date="2019-01" db="EMBL/GenBank/DDBJ databases">
        <authorList>
            <person name="Chen W.-M."/>
        </authorList>
    </citation>
    <scope>NUCLEOTIDE SEQUENCE [LARGE SCALE GENOMIC DNA]</scope>
    <source>
        <strain evidence="2 3">YBJ-36</strain>
    </source>
</reference>
<dbReference type="SMART" id="SM00530">
    <property type="entry name" value="HTH_XRE"/>
    <property type="match status" value="1"/>
</dbReference>
<dbReference type="SUPFAM" id="SSF47413">
    <property type="entry name" value="lambda repressor-like DNA-binding domains"/>
    <property type="match status" value="1"/>
</dbReference>
<sequence>MYTLTLEADFKKFKIQFGQNVKRLRLSNKYTQDELAVASELADGKFISRIESGEKDIQLLTIFKLAKGLNVAPKILLDFEI</sequence>
<dbReference type="Gene3D" id="1.10.260.40">
    <property type="entry name" value="lambda repressor-like DNA-binding domains"/>
    <property type="match status" value="1"/>
</dbReference>
<feature type="domain" description="HTH cro/C1-type" evidence="1">
    <location>
        <begin position="21"/>
        <end position="76"/>
    </location>
</feature>
<dbReference type="PROSITE" id="PS50943">
    <property type="entry name" value="HTH_CROC1"/>
    <property type="match status" value="1"/>
</dbReference>
<dbReference type="OrthoDB" id="678057at2"/>
<evidence type="ECO:0000259" key="1">
    <source>
        <dbReference type="PROSITE" id="PS50943"/>
    </source>
</evidence>
<dbReference type="GO" id="GO:0003677">
    <property type="term" value="F:DNA binding"/>
    <property type="evidence" value="ECO:0007669"/>
    <property type="project" value="InterPro"/>
</dbReference>
<dbReference type="InterPro" id="IPR010982">
    <property type="entry name" value="Lambda_DNA-bd_dom_sf"/>
</dbReference>